<dbReference type="InterPro" id="IPR036047">
    <property type="entry name" value="F-box-like_dom_sf"/>
</dbReference>
<dbReference type="Proteomes" id="UP000809789">
    <property type="component" value="Unassembled WGS sequence"/>
</dbReference>
<keyword evidence="4" id="KW-1185">Reference proteome</keyword>
<evidence type="ECO:0000313" key="3">
    <source>
        <dbReference type="EMBL" id="KAG8627781.1"/>
    </source>
</evidence>
<dbReference type="SUPFAM" id="SSF81383">
    <property type="entry name" value="F-box domain"/>
    <property type="match status" value="1"/>
</dbReference>
<accession>A0A8K0PFE5</accession>
<comment type="caution">
    <text evidence="3">The sequence shown here is derived from an EMBL/GenBank/DDBJ whole genome shotgun (WGS) entry which is preliminary data.</text>
</comment>
<dbReference type="PROSITE" id="PS50181">
    <property type="entry name" value="FBOX"/>
    <property type="match status" value="1"/>
</dbReference>
<dbReference type="Pfam" id="PF00646">
    <property type="entry name" value="F-box"/>
    <property type="match status" value="1"/>
</dbReference>
<dbReference type="InterPro" id="IPR001810">
    <property type="entry name" value="F-box_dom"/>
</dbReference>
<feature type="region of interest" description="Disordered" evidence="1">
    <location>
        <begin position="307"/>
        <end position="330"/>
    </location>
</feature>
<gene>
    <name evidence="3" type="ORF">KVT40_003654</name>
</gene>
<evidence type="ECO:0000256" key="1">
    <source>
        <dbReference type="SAM" id="MobiDB-lite"/>
    </source>
</evidence>
<name>A0A8K0PFE5_9PEZI</name>
<reference evidence="3" key="1">
    <citation type="submission" date="2021-07" db="EMBL/GenBank/DDBJ databases">
        <title>Elsinoe batatas strain:CRI-CJ2 Genome sequencing and assembly.</title>
        <authorList>
            <person name="Huang L."/>
        </authorList>
    </citation>
    <scope>NUCLEOTIDE SEQUENCE</scope>
    <source>
        <strain evidence="3">CRI-CJ2</strain>
    </source>
</reference>
<feature type="domain" description="F-box" evidence="2">
    <location>
        <begin position="3"/>
        <end position="49"/>
    </location>
</feature>
<proteinExistence type="predicted"/>
<sequence length="466" mass="51884">MAPASLLNLPLELQLRVIQLGSVRSALALSQVCAQFHNLCTAQGTYLAIIRHHTTSPRGHDKSSASLPPWADRAGAASGTHFARAAQWAVADELLRDLYNHLPVYTMEARETAGSEYPGINHDTRLDLVQHRLLRGLHYLPQLAMLGHPLFDGVYEGCVHVLDLLLKFAHHSTDTSVLNHRAVTFATCVLLRRAEEESEEVYPELSFWPQSIEVSTKLGKALRLHYGQHKFIPHLQANLALTQFAFKLRTELRTGHALHSDAEPPTLAQIPFWQFAGIETPFISELYYPSNSDLNAYFRFRYEPGPEPPSKSYQAEKHGKSKPPSSSEFVPPHLKIMTSAEFLTSGEWIGYYDYSRGHGAGRIDPIMCGIQFSIDPALGAMSGPEFRGLTATSCSDSVGTFELSGAISTETGAVKLRKHYQGRGHTDWDWTAVMTPFGIVGSWGSDTWGGWLWLWKKEWSEDTSAS</sequence>
<dbReference type="OrthoDB" id="5139943at2759"/>
<evidence type="ECO:0000313" key="4">
    <source>
        <dbReference type="Proteomes" id="UP000809789"/>
    </source>
</evidence>
<organism evidence="3 4">
    <name type="scientific">Elsinoe batatas</name>
    <dbReference type="NCBI Taxonomy" id="2601811"/>
    <lineage>
        <taxon>Eukaryota</taxon>
        <taxon>Fungi</taxon>
        <taxon>Dikarya</taxon>
        <taxon>Ascomycota</taxon>
        <taxon>Pezizomycotina</taxon>
        <taxon>Dothideomycetes</taxon>
        <taxon>Dothideomycetidae</taxon>
        <taxon>Myriangiales</taxon>
        <taxon>Elsinoaceae</taxon>
        <taxon>Elsinoe</taxon>
    </lineage>
</organism>
<dbReference type="EMBL" id="JAESVG020000004">
    <property type="protein sequence ID" value="KAG8627781.1"/>
    <property type="molecule type" value="Genomic_DNA"/>
</dbReference>
<dbReference type="AlphaFoldDB" id="A0A8K0PFE5"/>
<protein>
    <recommendedName>
        <fullName evidence="2">F-box domain-containing protein</fullName>
    </recommendedName>
</protein>
<evidence type="ECO:0000259" key="2">
    <source>
        <dbReference type="PROSITE" id="PS50181"/>
    </source>
</evidence>